<feature type="compositionally biased region" description="Gly residues" evidence="2">
    <location>
        <begin position="869"/>
        <end position="881"/>
    </location>
</feature>
<evidence type="ECO:0000256" key="3">
    <source>
        <dbReference type="SAM" id="Phobius"/>
    </source>
</evidence>
<feature type="compositionally biased region" description="Basic and acidic residues" evidence="2">
    <location>
        <begin position="34"/>
        <end position="45"/>
    </location>
</feature>
<keyword evidence="3" id="KW-1133">Transmembrane helix</keyword>
<proteinExistence type="inferred from homology"/>
<dbReference type="eggNOG" id="KOG1550">
    <property type="taxonomic scope" value="Eukaryota"/>
</dbReference>
<feature type="compositionally biased region" description="Low complexity" evidence="2">
    <location>
        <begin position="848"/>
        <end position="868"/>
    </location>
</feature>
<protein>
    <submittedName>
        <fullName evidence="5">Uncharacterized protein</fullName>
    </submittedName>
</protein>
<evidence type="ECO:0000256" key="1">
    <source>
        <dbReference type="ARBA" id="ARBA00038101"/>
    </source>
</evidence>
<dbReference type="SMART" id="SM00671">
    <property type="entry name" value="SEL1"/>
    <property type="match status" value="11"/>
</dbReference>
<dbReference type="InParanoid" id="A0A090C970"/>
<evidence type="ECO:0000256" key="4">
    <source>
        <dbReference type="SAM" id="SignalP"/>
    </source>
</evidence>
<organism evidence="5 6">
    <name type="scientific">Podospora anserina (strain S / ATCC MYA-4624 / DSM 980 / FGSC 10383)</name>
    <name type="common">Pleurage anserina</name>
    <dbReference type="NCBI Taxonomy" id="515849"/>
    <lineage>
        <taxon>Eukaryota</taxon>
        <taxon>Fungi</taxon>
        <taxon>Dikarya</taxon>
        <taxon>Ascomycota</taxon>
        <taxon>Pezizomycotina</taxon>
        <taxon>Sordariomycetes</taxon>
        <taxon>Sordariomycetidae</taxon>
        <taxon>Sordariales</taxon>
        <taxon>Podosporaceae</taxon>
        <taxon>Podospora</taxon>
        <taxon>Podospora anserina</taxon>
    </lineage>
</organism>
<evidence type="ECO:0000313" key="5">
    <source>
        <dbReference type="EMBL" id="CDP23256.1"/>
    </source>
</evidence>
<dbReference type="InterPro" id="IPR011990">
    <property type="entry name" value="TPR-like_helical_dom_sf"/>
</dbReference>
<sequence>MRRYFLWLFLLLQALAFSYAEAQADQHVLTGDSAKPKQADDDGFRPDMASAPSGGQQPGMDSWTYKGAKNQETTDKQPGAELVHSAMTELRKLYQPLHHKAKRHQGVVSLILNFALKAVPTLRLTAPPAETSQPTPSLSGPLLHASKLLNEAARQNNSDALYILAEMNFYGNFSHPRNFKEAFDNYHKLALLNGNNSALYMMGLMYSTGIGGAVEADQARALLYYTFAANRGHTRAQMSLAYRHHAGIGTPKNCDVAVKYYKQVADKVIAWYRSGPPGGMRWVDEAHRIADELGGVYGEGASAYSAGRESVQKSPDSYASIEDIIEYLNLMSEKGDFKASFNLGRIYYEGQRGHEINLAEAKRYFYEVAQQYWVKGQQVQNPKPGLDKYAAKAAGYIGRMYMRGEGVDQNFIRAKYWFERGSYLKDSQSQYSLGLLYLNGYGVPVDVPKATEYFKAAAMQDYPYAEVALGALHLDQGGTDDLAAANHYFELAARWASIESYYYLGELNLLGVGREKSCSAALGYFKSVSERAEPFVSSWAEANLAYDDGDEELALLEYLGAAEQGYEKAQNNVAFMLDPEQSLLEIPQWLYRRAVKSPLLRNPRLALTYWTRSARQGNIDSLVKMGDYYLHGIGAEPDVDKALQCYQGASEYQQSAQAMYNLGWMHEHGVGLQQDYHLAKRHYDAAYEINEEAYLPVSLSLLKLRAKSAWNTFTNGAINSIRDEPGMDYLFLLLSFEHPKLTCCDTVEKKHWSLREWINNFLQEENAAGQLYDDYYSDEYYDEAAAGQTSAGQMPGGDGPDFDEDGVLDSLIIMGLVVSLAFLLFYRAQRQQRQEEARRREQEGGNIQPQQQPPLAGAAQAPFPQLGQPGFGGWGAGGVGH</sequence>
<evidence type="ECO:0000313" key="6">
    <source>
        <dbReference type="Proteomes" id="UP000001197"/>
    </source>
</evidence>
<dbReference type="InterPro" id="IPR050767">
    <property type="entry name" value="Sel1_AlgK"/>
</dbReference>
<dbReference type="FunCoup" id="A0A090C970">
    <property type="interactions" value="298"/>
</dbReference>
<dbReference type="GO" id="GO:0005789">
    <property type="term" value="C:endoplasmic reticulum membrane"/>
    <property type="evidence" value="ECO:0007669"/>
    <property type="project" value="TreeGrafter"/>
</dbReference>
<dbReference type="AlphaFoldDB" id="A0A090C970"/>
<dbReference type="Pfam" id="PF08238">
    <property type="entry name" value="Sel1"/>
    <property type="match status" value="11"/>
</dbReference>
<accession>A0A090C970</accession>
<feature type="region of interest" description="Disordered" evidence="2">
    <location>
        <begin position="31"/>
        <end position="79"/>
    </location>
</feature>
<keyword evidence="4" id="KW-0732">Signal</keyword>
<dbReference type="EMBL" id="FO904936">
    <property type="protein sequence ID" value="CDP23256.1"/>
    <property type="molecule type" value="Genomic_DNA"/>
</dbReference>
<feature type="signal peptide" evidence="4">
    <location>
        <begin position="1"/>
        <end position="22"/>
    </location>
</feature>
<feature type="region of interest" description="Disordered" evidence="2">
    <location>
        <begin position="835"/>
        <end position="881"/>
    </location>
</feature>
<feature type="chain" id="PRO_5001853614" evidence="4">
    <location>
        <begin position="23"/>
        <end position="881"/>
    </location>
</feature>
<dbReference type="SUPFAM" id="SSF81901">
    <property type="entry name" value="HCP-like"/>
    <property type="match status" value="3"/>
</dbReference>
<reference evidence="6" key="2">
    <citation type="journal article" date="2014" name="Genetics">
        <title>Maintaining two mating types: Structure of the mating type locus and its role in heterokaryosis in Podospora anserina.</title>
        <authorList>
            <person name="Grognet P."/>
            <person name="Bidard F."/>
            <person name="Kuchly C."/>
            <person name="Tong L.C.H."/>
            <person name="Coppin E."/>
            <person name="Benkhali J.A."/>
            <person name="Couloux A."/>
            <person name="Wincker P."/>
            <person name="Debuchy R."/>
            <person name="Silar P."/>
        </authorList>
    </citation>
    <scope>GENOME REANNOTATION</scope>
    <source>
        <strain evidence="6">S / ATCC MYA-4624 / DSM 980 / FGSC 10383</strain>
    </source>
</reference>
<feature type="transmembrane region" description="Helical" evidence="3">
    <location>
        <begin position="807"/>
        <end position="826"/>
    </location>
</feature>
<dbReference type="Proteomes" id="UP000001197">
    <property type="component" value="Chromosome 1"/>
</dbReference>
<keyword evidence="3" id="KW-0472">Membrane</keyword>
<evidence type="ECO:0000256" key="2">
    <source>
        <dbReference type="SAM" id="MobiDB-lite"/>
    </source>
</evidence>
<keyword evidence="3" id="KW-0812">Transmembrane</keyword>
<dbReference type="Gene3D" id="1.25.40.10">
    <property type="entry name" value="Tetratricopeptide repeat domain"/>
    <property type="match status" value="4"/>
</dbReference>
<dbReference type="PANTHER" id="PTHR11102">
    <property type="entry name" value="SEL-1-LIKE PROTEIN"/>
    <property type="match status" value="1"/>
</dbReference>
<keyword evidence="6" id="KW-1185">Reference proteome</keyword>
<reference evidence="5 6" key="1">
    <citation type="journal article" date="2008" name="Genome Biol.">
        <title>The genome sequence of the model ascomycete fungus Podospora anserina.</title>
        <authorList>
            <person name="Espagne E."/>
            <person name="Lespinet O."/>
            <person name="Malagnac F."/>
            <person name="Da Silva C."/>
            <person name="Jaillon O."/>
            <person name="Porcel B.M."/>
            <person name="Couloux A."/>
            <person name="Aury J.-M."/>
            <person name="Segurens B."/>
            <person name="Poulain J."/>
            <person name="Anthouard V."/>
            <person name="Grossetete S."/>
            <person name="Khalili H."/>
            <person name="Coppin E."/>
            <person name="Dequard-Chablat M."/>
            <person name="Picard M."/>
            <person name="Contamine V."/>
            <person name="Arnaise S."/>
            <person name="Bourdais A."/>
            <person name="Berteaux-Lecellier V."/>
            <person name="Gautheret D."/>
            <person name="de Vries R.P."/>
            <person name="Battaglia E."/>
            <person name="Coutinho P.M."/>
            <person name="Danchin E.G.J."/>
            <person name="Henrissat B."/>
            <person name="El Khoury R."/>
            <person name="Sainsard-Chanet A."/>
            <person name="Boivin A."/>
            <person name="Pinan-Lucarre B."/>
            <person name="Sellem C.H."/>
            <person name="Debuchy R."/>
            <person name="Wincker P."/>
            <person name="Weissenbach J."/>
            <person name="Silar P."/>
        </authorList>
    </citation>
    <scope>NUCLEOTIDE SEQUENCE [LARGE SCALE GENOMIC DNA]</scope>
    <source>
        <strain evidence="6">S / ATCC MYA-4624 / DSM 980 / FGSC 10383</strain>
    </source>
</reference>
<dbReference type="STRING" id="515849.A0A090C970"/>
<name>A0A090C970_PODAN</name>
<comment type="similarity">
    <text evidence="1">Belongs to the sel-1 family.</text>
</comment>
<dbReference type="GO" id="GO:0036503">
    <property type="term" value="P:ERAD pathway"/>
    <property type="evidence" value="ECO:0007669"/>
    <property type="project" value="TreeGrafter"/>
</dbReference>
<dbReference type="InterPro" id="IPR006597">
    <property type="entry name" value="Sel1-like"/>
</dbReference>
<dbReference type="PANTHER" id="PTHR11102:SF147">
    <property type="entry name" value="SEL1L ADAPTOR SUBUNIT OF ERAD E3 UBIQUITIN LIGASE"/>
    <property type="match status" value="1"/>
</dbReference>